<organism evidence="2 3">
    <name type="scientific">Aegilops tauschii subsp. strangulata</name>
    <name type="common">Goatgrass</name>
    <dbReference type="NCBI Taxonomy" id="200361"/>
    <lineage>
        <taxon>Eukaryota</taxon>
        <taxon>Viridiplantae</taxon>
        <taxon>Streptophyta</taxon>
        <taxon>Embryophyta</taxon>
        <taxon>Tracheophyta</taxon>
        <taxon>Spermatophyta</taxon>
        <taxon>Magnoliopsida</taxon>
        <taxon>Liliopsida</taxon>
        <taxon>Poales</taxon>
        <taxon>Poaceae</taxon>
        <taxon>BOP clade</taxon>
        <taxon>Pooideae</taxon>
        <taxon>Triticodae</taxon>
        <taxon>Triticeae</taxon>
        <taxon>Triticinae</taxon>
        <taxon>Aegilops</taxon>
    </lineage>
</organism>
<evidence type="ECO:0008006" key="4">
    <source>
        <dbReference type="Google" id="ProtNLM"/>
    </source>
</evidence>
<dbReference type="EnsemblPlants" id="AET1Gv20677200.31">
    <property type="protein sequence ID" value="AET1Gv20677200.31"/>
    <property type="gene ID" value="AET1Gv20677200"/>
</dbReference>
<keyword evidence="1" id="KW-0472">Membrane</keyword>
<dbReference type="SUPFAM" id="SSF51430">
    <property type="entry name" value="NAD(P)-linked oxidoreductase"/>
    <property type="match status" value="1"/>
</dbReference>
<name>A0A452Z902_AEGTS</name>
<dbReference type="AlphaFoldDB" id="A0A452Z902"/>
<reference evidence="2" key="5">
    <citation type="journal article" date="2021" name="G3 (Bethesda)">
        <title>Aegilops tauschii genome assembly Aet v5.0 features greater sequence contiguity and improved annotation.</title>
        <authorList>
            <person name="Wang L."/>
            <person name="Zhu T."/>
            <person name="Rodriguez J.C."/>
            <person name="Deal K.R."/>
            <person name="Dubcovsky J."/>
            <person name="McGuire P.E."/>
            <person name="Lux T."/>
            <person name="Spannagl M."/>
            <person name="Mayer K.F.X."/>
            <person name="Baldrich P."/>
            <person name="Meyers B.C."/>
            <person name="Huo N."/>
            <person name="Gu Y.Q."/>
            <person name="Zhou H."/>
            <person name="Devos K.M."/>
            <person name="Bennetzen J.L."/>
            <person name="Unver T."/>
            <person name="Budak H."/>
            <person name="Gulick P.J."/>
            <person name="Galiba G."/>
            <person name="Kalapos B."/>
            <person name="Nelson D.R."/>
            <person name="Li P."/>
            <person name="You F.M."/>
            <person name="Luo M.C."/>
            <person name="Dvorak J."/>
        </authorList>
    </citation>
    <scope>NUCLEOTIDE SEQUENCE [LARGE SCALE GENOMIC DNA]</scope>
    <source>
        <strain evidence="2">cv. AL8/78</strain>
    </source>
</reference>
<evidence type="ECO:0000313" key="3">
    <source>
        <dbReference type="Proteomes" id="UP000015105"/>
    </source>
</evidence>
<reference evidence="2" key="4">
    <citation type="submission" date="2019-03" db="UniProtKB">
        <authorList>
            <consortium name="EnsemblPlants"/>
        </authorList>
    </citation>
    <scope>IDENTIFICATION</scope>
</reference>
<dbReference type="Gramene" id="AET1Gv20677200.31">
    <property type="protein sequence ID" value="AET1Gv20677200.31"/>
    <property type="gene ID" value="AET1Gv20677200"/>
</dbReference>
<keyword evidence="1" id="KW-0812">Transmembrane</keyword>
<dbReference type="InterPro" id="IPR036812">
    <property type="entry name" value="NAD(P)_OxRdtase_dom_sf"/>
</dbReference>
<dbReference type="Gene3D" id="3.20.20.100">
    <property type="entry name" value="NADP-dependent oxidoreductase domain"/>
    <property type="match status" value="1"/>
</dbReference>
<keyword evidence="3" id="KW-1185">Reference proteome</keyword>
<proteinExistence type="predicted"/>
<reference evidence="3" key="1">
    <citation type="journal article" date="2014" name="Science">
        <title>Ancient hybridizations among the ancestral genomes of bread wheat.</title>
        <authorList>
            <consortium name="International Wheat Genome Sequencing Consortium,"/>
            <person name="Marcussen T."/>
            <person name="Sandve S.R."/>
            <person name="Heier L."/>
            <person name="Spannagl M."/>
            <person name="Pfeifer M."/>
            <person name="Jakobsen K.S."/>
            <person name="Wulff B.B."/>
            <person name="Steuernagel B."/>
            <person name="Mayer K.F."/>
            <person name="Olsen O.A."/>
        </authorList>
    </citation>
    <scope>NUCLEOTIDE SEQUENCE [LARGE SCALE GENOMIC DNA]</scope>
    <source>
        <strain evidence="3">cv. AL8/78</strain>
    </source>
</reference>
<feature type="transmembrane region" description="Helical" evidence="1">
    <location>
        <begin position="31"/>
        <end position="53"/>
    </location>
</feature>
<reference evidence="3" key="2">
    <citation type="journal article" date="2017" name="Nat. Plants">
        <title>The Aegilops tauschii genome reveals multiple impacts of transposons.</title>
        <authorList>
            <person name="Zhao G."/>
            <person name="Zou C."/>
            <person name="Li K."/>
            <person name="Wang K."/>
            <person name="Li T."/>
            <person name="Gao L."/>
            <person name="Zhang X."/>
            <person name="Wang H."/>
            <person name="Yang Z."/>
            <person name="Liu X."/>
            <person name="Jiang W."/>
            <person name="Mao L."/>
            <person name="Kong X."/>
            <person name="Jiao Y."/>
            <person name="Jia J."/>
        </authorList>
    </citation>
    <scope>NUCLEOTIDE SEQUENCE [LARGE SCALE GENOMIC DNA]</scope>
    <source>
        <strain evidence="3">cv. AL8/78</strain>
    </source>
</reference>
<reference evidence="2" key="3">
    <citation type="journal article" date="2017" name="Nature">
        <title>Genome sequence of the progenitor of the wheat D genome Aegilops tauschii.</title>
        <authorList>
            <person name="Luo M.C."/>
            <person name="Gu Y.Q."/>
            <person name="Puiu D."/>
            <person name="Wang H."/>
            <person name="Twardziok S.O."/>
            <person name="Deal K.R."/>
            <person name="Huo N."/>
            <person name="Zhu T."/>
            <person name="Wang L."/>
            <person name="Wang Y."/>
            <person name="McGuire P.E."/>
            <person name="Liu S."/>
            <person name="Long H."/>
            <person name="Ramasamy R.K."/>
            <person name="Rodriguez J.C."/>
            <person name="Van S.L."/>
            <person name="Yuan L."/>
            <person name="Wang Z."/>
            <person name="Xia Z."/>
            <person name="Xiao L."/>
            <person name="Anderson O.D."/>
            <person name="Ouyang S."/>
            <person name="Liang Y."/>
            <person name="Zimin A.V."/>
            <person name="Pertea G."/>
            <person name="Qi P."/>
            <person name="Bennetzen J.L."/>
            <person name="Dai X."/>
            <person name="Dawson M.W."/>
            <person name="Muller H.G."/>
            <person name="Kugler K."/>
            <person name="Rivarola-Duarte L."/>
            <person name="Spannagl M."/>
            <person name="Mayer K.F.X."/>
            <person name="Lu F.H."/>
            <person name="Bevan M.W."/>
            <person name="Leroy P."/>
            <person name="Li P."/>
            <person name="You F.M."/>
            <person name="Sun Q."/>
            <person name="Liu Z."/>
            <person name="Lyons E."/>
            <person name="Wicker T."/>
            <person name="Salzberg S.L."/>
            <person name="Devos K.M."/>
            <person name="Dvorak J."/>
        </authorList>
    </citation>
    <scope>NUCLEOTIDE SEQUENCE [LARGE SCALE GENOMIC DNA]</scope>
    <source>
        <strain evidence="2">cv. AL8/78</strain>
    </source>
</reference>
<evidence type="ECO:0000256" key="1">
    <source>
        <dbReference type="SAM" id="Phobius"/>
    </source>
</evidence>
<sequence length="65" mass="7152">MAGSFVLNTGARMPSVGLGTWQIDPDVVGDAIYAAVKVFSCRFNSFLMVLWLLDIKCSLHQARFS</sequence>
<dbReference type="Proteomes" id="UP000015105">
    <property type="component" value="Chromosome 1D"/>
</dbReference>
<accession>A0A452Z902</accession>
<protein>
    <recommendedName>
        <fullName evidence="4">NADP-dependent oxidoreductase domain-containing protein</fullName>
    </recommendedName>
</protein>
<keyword evidence="1" id="KW-1133">Transmembrane helix</keyword>
<evidence type="ECO:0000313" key="2">
    <source>
        <dbReference type="EnsemblPlants" id="AET1Gv20677200.31"/>
    </source>
</evidence>